<dbReference type="AlphaFoldDB" id="A0A2W5KNW4"/>
<accession>A0A2W5KNW4</accession>
<dbReference type="EMBL" id="QFPN01000002">
    <property type="protein sequence ID" value="PZQ17729.1"/>
    <property type="molecule type" value="Genomic_DNA"/>
</dbReference>
<feature type="signal peptide" evidence="1">
    <location>
        <begin position="1"/>
        <end position="20"/>
    </location>
</feature>
<evidence type="ECO:0000313" key="3">
    <source>
        <dbReference type="Proteomes" id="UP000249577"/>
    </source>
</evidence>
<proteinExistence type="predicted"/>
<feature type="chain" id="PRO_5015969967" description="Lipoprotein" evidence="1">
    <location>
        <begin position="21"/>
        <end position="199"/>
    </location>
</feature>
<evidence type="ECO:0008006" key="4">
    <source>
        <dbReference type="Google" id="ProtNLM"/>
    </source>
</evidence>
<name>A0A2W5KNW4_ANCNO</name>
<evidence type="ECO:0000256" key="1">
    <source>
        <dbReference type="SAM" id="SignalP"/>
    </source>
</evidence>
<keyword evidence="1" id="KW-0732">Signal</keyword>
<sequence length="199" mass="20649">MRRLGACLALAALVGTPAAAEPLSISCDGPVRADSTPSSLVKALGKAEAKTEQVDGAEGETIEATVLHPNDPARRVEVVWSDDDKKTGAQAIVRGDSKVSVAGLSVGSDLAAVEAVNGKPFALSGFGWDMGGYVTDWKGGKLTKLPGGCFLSVQFGYAEDAPEKIVDRVSGDRSFSSSDKAMKAARPMVQSLTLGWPAR</sequence>
<protein>
    <recommendedName>
        <fullName evidence="4">Lipoprotein</fullName>
    </recommendedName>
</protein>
<comment type="caution">
    <text evidence="2">The sequence shown here is derived from an EMBL/GenBank/DDBJ whole genome shotgun (WGS) entry which is preliminary data.</text>
</comment>
<dbReference type="Proteomes" id="UP000249577">
    <property type="component" value="Unassembled WGS sequence"/>
</dbReference>
<gene>
    <name evidence="2" type="ORF">DI565_03020</name>
</gene>
<organism evidence="2 3">
    <name type="scientific">Ancylobacter novellus</name>
    <name type="common">Thiobacillus novellus</name>
    <dbReference type="NCBI Taxonomy" id="921"/>
    <lineage>
        <taxon>Bacteria</taxon>
        <taxon>Pseudomonadati</taxon>
        <taxon>Pseudomonadota</taxon>
        <taxon>Alphaproteobacteria</taxon>
        <taxon>Hyphomicrobiales</taxon>
        <taxon>Xanthobacteraceae</taxon>
        <taxon>Ancylobacter</taxon>
    </lineage>
</organism>
<evidence type="ECO:0000313" key="2">
    <source>
        <dbReference type="EMBL" id="PZQ17729.1"/>
    </source>
</evidence>
<reference evidence="2 3" key="1">
    <citation type="submission" date="2017-08" db="EMBL/GenBank/DDBJ databases">
        <title>Infants hospitalized years apart are colonized by the same room-sourced microbial strains.</title>
        <authorList>
            <person name="Brooks B."/>
            <person name="Olm M.R."/>
            <person name="Firek B.A."/>
            <person name="Baker R."/>
            <person name="Thomas B.C."/>
            <person name="Morowitz M.J."/>
            <person name="Banfield J.F."/>
        </authorList>
    </citation>
    <scope>NUCLEOTIDE SEQUENCE [LARGE SCALE GENOMIC DNA]</scope>
    <source>
        <strain evidence="2">S2_005_003_R2_43</strain>
    </source>
</reference>